<evidence type="ECO:0000256" key="5">
    <source>
        <dbReference type="ARBA" id="ARBA00022660"/>
    </source>
</evidence>
<comment type="function">
    <text evidence="1">Accessory subunit of the mitochondrial membrane respiratory chain NADH dehydrogenase (Complex I), that is believed not to be involved in catalysis. Complex I functions in the transfer of electrons from NADH to the respiratory chain. The immediate electron acceptor for the enzyme is believed to be ubiquinone.</text>
</comment>
<evidence type="ECO:0000256" key="2">
    <source>
        <dbReference type="ARBA" id="ARBA00004173"/>
    </source>
</evidence>
<comment type="similarity">
    <text evidence="3">Belongs to the complex I NDUFA8 subunit family.</text>
</comment>
<comment type="subcellular location">
    <subcellularLocation>
        <location evidence="2">Mitochondrion</location>
    </subcellularLocation>
</comment>
<evidence type="ECO:0000256" key="8">
    <source>
        <dbReference type="ARBA" id="ARBA00023128"/>
    </source>
</evidence>
<evidence type="ECO:0000256" key="7">
    <source>
        <dbReference type="ARBA" id="ARBA00022982"/>
    </source>
</evidence>
<protein>
    <submittedName>
        <fullName evidence="10">Uncharacterized protein</fullName>
    </submittedName>
</protein>
<keyword evidence="5" id="KW-0679">Respiratory chain</keyword>
<evidence type="ECO:0000256" key="3">
    <source>
        <dbReference type="ARBA" id="ARBA00010705"/>
    </source>
</evidence>
<name>A0A7S2WMS0_9STRA</name>
<keyword evidence="7" id="KW-0249">Electron transport</keyword>
<gene>
    <name evidence="10" type="ORF">QSP1433_LOCUS13067</name>
</gene>
<dbReference type="AlphaFoldDB" id="A0A7S2WMS0"/>
<sequence>MGENAQANTSYAALFASANHIGKECLNFNRAFAECKLKNDNPKKCVAEGEKVTACVLKVLRHAEEHCAESFTAYQKCLDHNDRRLNWCRDEQAAFEKCFDKVM</sequence>
<reference evidence="10" key="1">
    <citation type="submission" date="2021-01" db="EMBL/GenBank/DDBJ databases">
        <authorList>
            <person name="Corre E."/>
            <person name="Pelletier E."/>
            <person name="Niang G."/>
            <person name="Scheremetjew M."/>
            <person name="Finn R."/>
            <person name="Kale V."/>
            <person name="Holt S."/>
            <person name="Cochrane G."/>
            <person name="Meng A."/>
            <person name="Brown T."/>
            <person name="Cohen L."/>
        </authorList>
    </citation>
    <scope>NUCLEOTIDE SEQUENCE</scope>
    <source>
        <strain evidence="10">NY070348D</strain>
    </source>
</reference>
<proteinExistence type="inferred from homology"/>
<keyword evidence="4" id="KW-0813">Transport</keyword>
<keyword evidence="6" id="KW-0677">Repeat</keyword>
<keyword evidence="9" id="KW-1015">Disulfide bond</keyword>
<dbReference type="PROSITE" id="PS51808">
    <property type="entry name" value="CHCH"/>
    <property type="match status" value="1"/>
</dbReference>
<evidence type="ECO:0000313" key="10">
    <source>
        <dbReference type="EMBL" id="CAD9697037.1"/>
    </source>
</evidence>
<evidence type="ECO:0000256" key="4">
    <source>
        <dbReference type="ARBA" id="ARBA00022448"/>
    </source>
</evidence>
<dbReference type="EMBL" id="HBHK01020575">
    <property type="protein sequence ID" value="CAD9697037.1"/>
    <property type="molecule type" value="Transcribed_RNA"/>
</dbReference>
<keyword evidence="8" id="KW-0496">Mitochondrion</keyword>
<dbReference type="GO" id="GO:0005739">
    <property type="term" value="C:mitochondrion"/>
    <property type="evidence" value="ECO:0007669"/>
    <property type="project" value="UniProtKB-SubCell"/>
</dbReference>
<dbReference type="PANTHER" id="PTHR13344:SF0">
    <property type="entry name" value="NADH DEHYDROGENASE [UBIQUINONE] 1 ALPHA SUBCOMPLEX SUBUNIT 8"/>
    <property type="match status" value="1"/>
</dbReference>
<dbReference type="PANTHER" id="PTHR13344">
    <property type="entry name" value="NADH-UBIQUINONE OXIDOREDUCTASE"/>
    <property type="match status" value="1"/>
</dbReference>
<dbReference type="InterPro" id="IPR016680">
    <property type="entry name" value="NDUFA8"/>
</dbReference>
<accession>A0A7S2WMS0</accession>
<evidence type="ECO:0000256" key="9">
    <source>
        <dbReference type="ARBA" id="ARBA00023157"/>
    </source>
</evidence>
<organism evidence="10">
    <name type="scientific">Mucochytrium quahogii</name>
    <dbReference type="NCBI Taxonomy" id="96639"/>
    <lineage>
        <taxon>Eukaryota</taxon>
        <taxon>Sar</taxon>
        <taxon>Stramenopiles</taxon>
        <taxon>Bigyra</taxon>
        <taxon>Labyrinthulomycetes</taxon>
        <taxon>Thraustochytrida</taxon>
        <taxon>Thraustochytriidae</taxon>
        <taxon>Mucochytrium</taxon>
    </lineage>
</organism>
<dbReference type="GO" id="GO:0006120">
    <property type="term" value="P:mitochondrial electron transport, NADH to ubiquinone"/>
    <property type="evidence" value="ECO:0007669"/>
    <property type="project" value="InterPro"/>
</dbReference>
<dbReference type="Gene3D" id="1.10.287.2900">
    <property type="match status" value="1"/>
</dbReference>
<evidence type="ECO:0000256" key="6">
    <source>
        <dbReference type="ARBA" id="ARBA00022737"/>
    </source>
</evidence>
<evidence type="ECO:0000256" key="1">
    <source>
        <dbReference type="ARBA" id="ARBA00003195"/>
    </source>
</evidence>